<feature type="domain" description="GtrA/DPMS transmembrane" evidence="8">
    <location>
        <begin position="48"/>
        <end position="164"/>
    </location>
</feature>
<evidence type="ECO:0000256" key="3">
    <source>
        <dbReference type="ARBA" id="ARBA00022692"/>
    </source>
</evidence>
<feature type="compositionally biased region" description="Basic and acidic residues" evidence="6">
    <location>
        <begin position="9"/>
        <end position="20"/>
    </location>
</feature>
<dbReference type="GO" id="GO:0005886">
    <property type="term" value="C:plasma membrane"/>
    <property type="evidence" value="ECO:0007669"/>
    <property type="project" value="TreeGrafter"/>
</dbReference>
<name>A0A3G8JP44_9ACTN</name>
<keyword evidence="10" id="KW-1185">Reference proteome</keyword>
<feature type="transmembrane region" description="Helical" evidence="7">
    <location>
        <begin position="46"/>
        <end position="69"/>
    </location>
</feature>
<keyword evidence="4 7" id="KW-1133">Transmembrane helix</keyword>
<evidence type="ECO:0000256" key="7">
    <source>
        <dbReference type="SAM" id="Phobius"/>
    </source>
</evidence>
<sequence>MSRPESGAGEEHPRHEDFTTRHAPTPLELPFNDGEASTNVDLKTQIIRFAITGAGSGVLDFGLTILLQYVVGTPFWIAKSFGFILGTTTAYLLNRRWTFEAEPSAMRFIAVAALYGVTFFVNVGLYTVFSHMWPETLIYSFGAYVIAQGTATVINFVVQRLVIFRIR</sequence>
<dbReference type="OrthoDB" id="3828151at2"/>
<evidence type="ECO:0000256" key="1">
    <source>
        <dbReference type="ARBA" id="ARBA00004141"/>
    </source>
</evidence>
<dbReference type="AlphaFoldDB" id="A0A3G8JP44"/>
<comment type="similarity">
    <text evidence="2">Belongs to the GtrA family.</text>
</comment>
<dbReference type="KEGG" id="gom:D7316_03391"/>
<dbReference type="Pfam" id="PF04138">
    <property type="entry name" value="GtrA_DPMS_TM"/>
    <property type="match status" value="1"/>
</dbReference>
<dbReference type="PANTHER" id="PTHR38459:SF6">
    <property type="entry name" value="ARABINOGALACTAN BIOSYNTHESIS RECRUITING PROTEIN RV3789"/>
    <property type="match status" value="1"/>
</dbReference>
<proteinExistence type="inferred from homology"/>
<dbReference type="Proteomes" id="UP000271469">
    <property type="component" value="Chromosome"/>
</dbReference>
<keyword evidence="3 7" id="KW-0812">Transmembrane</keyword>
<feature type="transmembrane region" description="Helical" evidence="7">
    <location>
        <begin position="105"/>
        <end position="125"/>
    </location>
</feature>
<evidence type="ECO:0000256" key="4">
    <source>
        <dbReference type="ARBA" id="ARBA00022989"/>
    </source>
</evidence>
<dbReference type="GO" id="GO:0000271">
    <property type="term" value="P:polysaccharide biosynthetic process"/>
    <property type="evidence" value="ECO:0007669"/>
    <property type="project" value="InterPro"/>
</dbReference>
<feature type="region of interest" description="Disordered" evidence="6">
    <location>
        <begin position="1"/>
        <end position="32"/>
    </location>
</feature>
<dbReference type="InterPro" id="IPR051401">
    <property type="entry name" value="GtrA_CellWall_Glycosyl"/>
</dbReference>
<evidence type="ECO:0000313" key="9">
    <source>
        <dbReference type="EMBL" id="AZG46786.1"/>
    </source>
</evidence>
<keyword evidence="5 7" id="KW-0472">Membrane</keyword>
<dbReference type="InterPro" id="IPR007267">
    <property type="entry name" value="GtrA_DPMS_TM"/>
</dbReference>
<dbReference type="PANTHER" id="PTHR38459">
    <property type="entry name" value="PROPHAGE BACTOPRENOL-LINKED GLUCOSE TRANSLOCASE HOMOLOG"/>
    <property type="match status" value="1"/>
</dbReference>
<accession>A0A3G8JP44</accession>
<evidence type="ECO:0000259" key="8">
    <source>
        <dbReference type="Pfam" id="PF04138"/>
    </source>
</evidence>
<evidence type="ECO:0000256" key="6">
    <source>
        <dbReference type="SAM" id="MobiDB-lite"/>
    </source>
</evidence>
<evidence type="ECO:0000256" key="5">
    <source>
        <dbReference type="ARBA" id="ARBA00023136"/>
    </source>
</evidence>
<gene>
    <name evidence="9" type="ORF">D7316_03391</name>
</gene>
<dbReference type="EMBL" id="CP033972">
    <property type="protein sequence ID" value="AZG46786.1"/>
    <property type="molecule type" value="Genomic_DNA"/>
</dbReference>
<feature type="transmembrane region" description="Helical" evidence="7">
    <location>
        <begin position="137"/>
        <end position="158"/>
    </location>
</feature>
<comment type="subcellular location">
    <subcellularLocation>
        <location evidence="1">Membrane</location>
        <topology evidence="1">Multi-pass membrane protein</topology>
    </subcellularLocation>
</comment>
<reference evidence="9 10" key="1">
    <citation type="submission" date="2018-11" db="EMBL/GenBank/DDBJ databases">
        <title>Gordonia insulae sp. nov., isolated from an island soil.</title>
        <authorList>
            <person name="Kim Y.S."/>
            <person name="Kim S.B."/>
        </authorList>
    </citation>
    <scope>NUCLEOTIDE SEQUENCE [LARGE SCALE GENOMIC DNA]</scope>
    <source>
        <strain evidence="9 10">MMS17-SY073</strain>
    </source>
</reference>
<evidence type="ECO:0000313" key="10">
    <source>
        <dbReference type="Proteomes" id="UP000271469"/>
    </source>
</evidence>
<dbReference type="RefSeq" id="WP_124709250.1">
    <property type="nucleotide sequence ID" value="NZ_CP033972.1"/>
</dbReference>
<feature type="transmembrane region" description="Helical" evidence="7">
    <location>
        <begin position="75"/>
        <end position="93"/>
    </location>
</feature>
<organism evidence="9 10">
    <name type="scientific">Gordonia insulae</name>
    <dbReference type="NCBI Taxonomy" id="2420509"/>
    <lineage>
        <taxon>Bacteria</taxon>
        <taxon>Bacillati</taxon>
        <taxon>Actinomycetota</taxon>
        <taxon>Actinomycetes</taxon>
        <taxon>Mycobacteriales</taxon>
        <taxon>Gordoniaceae</taxon>
        <taxon>Gordonia</taxon>
    </lineage>
</organism>
<evidence type="ECO:0000256" key="2">
    <source>
        <dbReference type="ARBA" id="ARBA00009399"/>
    </source>
</evidence>
<protein>
    <submittedName>
        <fullName evidence="9">Arabinogalactan biosynthesis recruiting protein</fullName>
    </submittedName>
</protein>